<keyword evidence="6" id="KW-1185">Reference proteome</keyword>
<gene>
    <name evidence="5" type="primary">g10944</name>
    <name evidence="5" type="ORF">VP750_LOCUS9808</name>
</gene>
<dbReference type="EMBL" id="CAXHTA020000017">
    <property type="protein sequence ID" value="CAL5227902.1"/>
    <property type="molecule type" value="Genomic_DNA"/>
</dbReference>
<evidence type="ECO:0000256" key="4">
    <source>
        <dbReference type="SAM" id="MobiDB-lite"/>
    </source>
</evidence>
<dbReference type="InterPro" id="IPR038538">
    <property type="entry name" value="MTERF_sf"/>
</dbReference>
<dbReference type="Proteomes" id="UP001497392">
    <property type="component" value="Unassembled WGS sequence"/>
</dbReference>
<sequence>MALLYEEPELKLAFVALFRKRVAQDPGPMVLTLHAGVLPQAPSARHLHAPSSQCLVANPSFRRPCPSLRRQSLNRAAAVDAPSAAPAAAPTTSGHTTPEELRAHLVKKGWQRAWLDGIQERQAKGEFTTTIDRAEGLVSFLEGLGIPSQSICNMASMVPKILGVEESTAKELVEFLKGRGLNGGEVAGVLQRHPKLLTFSKVGQGALENGRMRAEAGKDDAGRVWVNIFREGAYRKNPPQ</sequence>
<evidence type="ECO:0000256" key="2">
    <source>
        <dbReference type="ARBA" id="ARBA00022472"/>
    </source>
</evidence>
<keyword evidence="2" id="KW-0806">Transcription termination</keyword>
<dbReference type="InterPro" id="IPR003690">
    <property type="entry name" value="MTERF"/>
</dbReference>
<protein>
    <submittedName>
        <fullName evidence="5">G10944 protein</fullName>
    </submittedName>
</protein>
<feature type="compositionally biased region" description="Low complexity" evidence="4">
    <location>
        <begin position="79"/>
        <end position="90"/>
    </location>
</feature>
<proteinExistence type="inferred from homology"/>
<organism evidence="5 6">
    <name type="scientific">Coccomyxa viridis</name>
    <dbReference type="NCBI Taxonomy" id="1274662"/>
    <lineage>
        <taxon>Eukaryota</taxon>
        <taxon>Viridiplantae</taxon>
        <taxon>Chlorophyta</taxon>
        <taxon>core chlorophytes</taxon>
        <taxon>Trebouxiophyceae</taxon>
        <taxon>Trebouxiophyceae incertae sedis</taxon>
        <taxon>Coccomyxaceae</taxon>
        <taxon>Coccomyxa</taxon>
    </lineage>
</organism>
<comment type="caution">
    <text evidence="5">The sequence shown here is derived from an EMBL/GenBank/DDBJ whole genome shotgun (WGS) entry which is preliminary data.</text>
</comment>
<keyword evidence="3" id="KW-0809">Transit peptide</keyword>
<keyword evidence="2" id="KW-0805">Transcription regulation</keyword>
<reference evidence="5 6" key="1">
    <citation type="submission" date="2024-06" db="EMBL/GenBank/DDBJ databases">
        <authorList>
            <person name="Kraege A."/>
            <person name="Thomma B."/>
        </authorList>
    </citation>
    <scope>NUCLEOTIDE SEQUENCE [LARGE SCALE GENOMIC DNA]</scope>
</reference>
<keyword evidence="2" id="KW-0804">Transcription</keyword>
<comment type="similarity">
    <text evidence="1">Belongs to the mTERF family.</text>
</comment>
<evidence type="ECO:0000313" key="6">
    <source>
        <dbReference type="Proteomes" id="UP001497392"/>
    </source>
</evidence>
<dbReference type="Gene3D" id="1.25.70.10">
    <property type="entry name" value="Transcription termination factor 3, mitochondrial"/>
    <property type="match status" value="1"/>
</dbReference>
<dbReference type="Pfam" id="PF02536">
    <property type="entry name" value="mTERF"/>
    <property type="match status" value="1"/>
</dbReference>
<accession>A0ABP1G7X0</accession>
<evidence type="ECO:0000256" key="3">
    <source>
        <dbReference type="ARBA" id="ARBA00022946"/>
    </source>
</evidence>
<feature type="region of interest" description="Disordered" evidence="4">
    <location>
        <begin position="79"/>
        <end position="98"/>
    </location>
</feature>
<name>A0ABP1G7X0_9CHLO</name>
<evidence type="ECO:0000313" key="5">
    <source>
        <dbReference type="EMBL" id="CAL5227902.1"/>
    </source>
</evidence>
<evidence type="ECO:0000256" key="1">
    <source>
        <dbReference type="ARBA" id="ARBA00007692"/>
    </source>
</evidence>